<dbReference type="InterPro" id="IPR028098">
    <property type="entry name" value="Glyco_trans_4-like_N"/>
</dbReference>
<dbReference type="Gene3D" id="3.40.50.2000">
    <property type="entry name" value="Glycogen Phosphorylase B"/>
    <property type="match status" value="2"/>
</dbReference>
<feature type="domain" description="Glycosyltransferase subfamily 4-like N-terminal" evidence="2">
    <location>
        <begin position="16"/>
        <end position="194"/>
    </location>
</feature>
<evidence type="ECO:0000259" key="1">
    <source>
        <dbReference type="Pfam" id="PF00535"/>
    </source>
</evidence>
<evidence type="ECO:0000313" key="3">
    <source>
        <dbReference type="EMBL" id="MBE0564316.1"/>
    </source>
</evidence>
<dbReference type="InterPro" id="IPR029044">
    <property type="entry name" value="Nucleotide-diphossugar_trans"/>
</dbReference>
<keyword evidence="3" id="KW-0808">Transferase</keyword>
<reference evidence="3" key="1">
    <citation type="submission" date="2020-09" db="EMBL/GenBank/DDBJ databases">
        <authorList>
            <person name="Dalcin Martins P."/>
        </authorList>
    </citation>
    <scope>NUCLEOTIDE SEQUENCE</scope>
    <source>
        <strain evidence="3">MAG47</strain>
    </source>
</reference>
<proteinExistence type="predicted"/>
<dbReference type="SUPFAM" id="SSF53448">
    <property type="entry name" value="Nucleotide-diphospho-sugar transferases"/>
    <property type="match status" value="1"/>
</dbReference>
<dbReference type="PANTHER" id="PTHR22916">
    <property type="entry name" value="GLYCOSYLTRANSFERASE"/>
    <property type="match status" value="1"/>
</dbReference>
<name>A0A8I0TDL7_BRUAN</name>
<accession>A0A8I0TDL7</accession>
<dbReference type="Pfam" id="PF13439">
    <property type="entry name" value="Glyco_transf_4"/>
    <property type="match status" value="1"/>
</dbReference>
<dbReference type="Pfam" id="PF00535">
    <property type="entry name" value="Glycos_transf_2"/>
    <property type="match status" value="1"/>
</dbReference>
<organism evidence="3 4">
    <name type="scientific">Brucella anthropi</name>
    <name type="common">Ochrobactrum anthropi</name>
    <dbReference type="NCBI Taxonomy" id="529"/>
    <lineage>
        <taxon>Bacteria</taxon>
        <taxon>Pseudomonadati</taxon>
        <taxon>Pseudomonadota</taxon>
        <taxon>Alphaproteobacteria</taxon>
        <taxon>Hyphomicrobiales</taxon>
        <taxon>Brucellaceae</taxon>
        <taxon>Brucella/Ochrobactrum group</taxon>
        <taxon>Brucella</taxon>
    </lineage>
</organism>
<evidence type="ECO:0000259" key="2">
    <source>
        <dbReference type="Pfam" id="PF13439"/>
    </source>
</evidence>
<dbReference type="CDD" id="cd00761">
    <property type="entry name" value="Glyco_tranf_GTA_type"/>
    <property type="match status" value="1"/>
</dbReference>
<reference evidence="3" key="2">
    <citation type="submission" date="2020-10" db="EMBL/GenBank/DDBJ databases">
        <title>Enrichment of novel Verrucomicrobia, Bacteroidetes and Krumholzibacteria in an oxygen-limited, methane- and iron-fed bioreactor inoculated with Bothnian Sea sediments.</title>
        <authorList>
            <person name="Martins P.D."/>
            <person name="de Jong A."/>
            <person name="Lenstra W.K."/>
            <person name="van Helmond N.A.G.M."/>
            <person name="Slomp C.P."/>
            <person name="Jetten M.S.M."/>
            <person name="Welte C.U."/>
            <person name="Rasigraf O."/>
        </authorList>
    </citation>
    <scope>NUCLEOTIDE SEQUENCE</scope>
    <source>
        <strain evidence="3">MAG47</strain>
    </source>
</reference>
<dbReference type="InterPro" id="IPR001173">
    <property type="entry name" value="Glyco_trans_2-like"/>
</dbReference>
<dbReference type="SUPFAM" id="SSF53756">
    <property type="entry name" value="UDP-Glycosyltransferase/glycogen phosphorylase"/>
    <property type="match status" value="1"/>
</dbReference>
<evidence type="ECO:0000313" key="4">
    <source>
        <dbReference type="Proteomes" id="UP000642265"/>
    </source>
</evidence>
<comment type="caution">
    <text evidence="3">The sequence shown here is derived from an EMBL/GenBank/DDBJ whole genome shotgun (WGS) entry which is preliminary data.</text>
</comment>
<dbReference type="Proteomes" id="UP000642265">
    <property type="component" value="Unassembled WGS sequence"/>
</dbReference>
<gene>
    <name evidence="3" type="ORF">IH622_26365</name>
</gene>
<dbReference type="Gene3D" id="3.90.550.10">
    <property type="entry name" value="Spore Coat Polysaccharide Biosynthesis Protein SpsA, Chain A"/>
    <property type="match status" value="1"/>
</dbReference>
<dbReference type="PANTHER" id="PTHR22916:SF3">
    <property type="entry name" value="UDP-GLCNAC:BETAGAL BETA-1,3-N-ACETYLGLUCOSAMINYLTRANSFERASE-LIKE PROTEIN 1"/>
    <property type="match status" value="1"/>
</dbReference>
<dbReference type="GO" id="GO:0016758">
    <property type="term" value="F:hexosyltransferase activity"/>
    <property type="evidence" value="ECO:0007669"/>
    <property type="project" value="UniProtKB-ARBA"/>
</dbReference>
<dbReference type="AlphaFoldDB" id="A0A8I0TDL7"/>
<protein>
    <submittedName>
        <fullName evidence="3">Glycosyltransferase</fullName>
    </submittedName>
</protein>
<dbReference type="EMBL" id="JACZKO010000072">
    <property type="protein sequence ID" value="MBE0564316.1"/>
    <property type="molecule type" value="Genomic_DNA"/>
</dbReference>
<feature type="domain" description="Glycosyltransferase 2-like" evidence="1">
    <location>
        <begin position="416"/>
        <end position="542"/>
    </location>
</feature>
<sequence length="721" mass="81631">MRILFVSPETHFNGGGGIATYSKFSHQALSSSGHEVFTFSWSFDDSGPTRLISEGKFFDLKINGNEIWKVFPQGPFNQALSYYLLPYILEAIDTTNPDIIESTDYLGPLFAYQNCRRNGSLKPTQNKPVVVYNHGFQREIYRANASIPTAWERVNTSLERTTLQWADMVFAPSNHAKSTVIRQCGNLPNIAVVPEPYYWGSPDRKVMKPDDSFAFLGRLSISKGLDHIVHFLNVLNSFAPISGITLVGKKDYIPFKINDAEEYVLKKIASNLREKIHFTGRLSSDQINSLLRDPQEKGYSLNFSPPETFNFAFLEMLDFGWTPFGLAGTAVAEFYPDHLQKYLIPKDFDLSELPNIYKRLSHGSNFWREVRDHSAKLTDPATFSQNYDQAVSHLIRPKQTVTAIVKQPARATDVTFLMATFNPDARIHETLESINSQTIKGAKVLIYSDGSNDQDSIDRLDKIASDQISVIKSPSNEGLCATRRKLINVCQSPLSIFMDDDDTIDPTYLEKTLEIYNSNIFSANAVLTWRKNFGTNDHLVINHNIDDYEFFLWNDLRMTSLIETAALRSVNFRPSMRHGEADDWDFWLRFNELGYRAAMLPQALFHYRVTPGSMSWPWSSGQAALTAELLSQRILTGSKLSRIPDDLMLEIMTSRETFRMQAEGSGESIAVQSLNQQDQAAVMRGKFIRAAREKHPIAGRIISVMHRATSWLARKSIGGSL</sequence>